<reference evidence="3" key="1">
    <citation type="journal article" date="2018" name="Nat. Microbiol.">
        <title>Leveraging single-cell genomics to expand the fungal tree of life.</title>
        <authorList>
            <person name="Ahrendt S.R."/>
            <person name="Quandt C.A."/>
            <person name="Ciobanu D."/>
            <person name="Clum A."/>
            <person name="Salamov A."/>
            <person name="Andreopoulos B."/>
            <person name="Cheng J.F."/>
            <person name="Woyke T."/>
            <person name="Pelin A."/>
            <person name="Henrissat B."/>
            <person name="Reynolds N.K."/>
            <person name="Benny G.L."/>
            <person name="Smith M.E."/>
            <person name="James T.Y."/>
            <person name="Grigoriev I.V."/>
        </authorList>
    </citation>
    <scope>NUCLEOTIDE SEQUENCE [LARGE SCALE GENOMIC DNA]</scope>
</reference>
<dbReference type="GO" id="GO:1990444">
    <property type="term" value="F:F-box domain binding"/>
    <property type="evidence" value="ECO:0007669"/>
    <property type="project" value="TreeGrafter"/>
</dbReference>
<evidence type="ECO:0000313" key="2">
    <source>
        <dbReference type="EMBL" id="RKP12563.1"/>
    </source>
</evidence>
<feature type="non-terminal residue" evidence="2">
    <location>
        <position position="127"/>
    </location>
</feature>
<dbReference type="GO" id="GO:0005737">
    <property type="term" value="C:cytoplasm"/>
    <property type="evidence" value="ECO:0007669"/>
    <property type="project" value="TreeGrafter"/>
</dbReference>
<dbReference type="PROSITE" id="PS50056">
    <property type="entry name" value="TYR_PHOSPHATASE_2"/>
    <property type="match status" value="1"/>
</dbReference>
<dbReference type="Proteomes" id="UP000267251">
    <property type="component" value="Unassembled WGS sequence"/>
</dbReference>
<dbReference type="SUPFAM" id="SSF52799">
    <property type="entry name" value="(Phosphotyrosine protein) phosphatases II"/>
    <property type="match status" value="1"/>
</dbReference>
<evidence type="ECO:0000313" key="3">
    <source>
        <dbReference type="Proteomes" id="UP000267251"/>
    </source>
</evidence>
<proteinExistence type="predicted"/>
<keyword evidence="3" id="KW-1185">Reference proteome</keyword>
<organism evidence="2 3">
    <name type="scientific">Piptocephalis cylindrospora</name>
    <dbReference type="NCBI Taxonomy" id="1907219"/>
    <lineage>
        <taxon>Eukaryota</taxon>
        <taxon>Fungi</taxon>
        <taxon>Fungi incertae sedis</taxon>
        <taxon>Zoopagomycota</taxon>
        <taxon>Zoopagomycotina</taxon>
        <taxon>Zoopagomycetes</taxon>
        <taxon>Zoopagales</taxon>
        <taxon>Piptocephalidaceae</taxon>
        <taxon>Piptocephalis</taxon>
    </lineage>
</organism>
<dbReference type="GO" id="GO:0005654">
    <property type="term" value="C:nucleoplasm"/>
    <property type="evidence" value="ECO:0007669"/>
    <property type="project" value="TreeGrafter"/>
</dbReference>
<dbReference type="InterPro" id="IPR029021">
    <property type="entry name" value="Prot-tyrosine_phosphatase-like"/>
</dbReference>
<protein>
    <recommendedName>
        <fullName evidence="1">Tyrosine specific protein phosphatases domain-containing protein</fullName>
    </recommendedName>
</protein>
<dbReference type="OrthoDB" id="2017893at2759"/>
<dbReference type="InterPro" id="IPR000387">
    <property type="entry name" value="Tyr_Pase_dom"/>
</dbReference>
<feature type="non-terminal residue" evidence="2">
    <location>
        <position position="1"/>
    </location>
</feature>
<gene>
    <name evidence="2" type="ORF">BJ684DRAFT_895</name>
</gene>
<feature type="domain" description="Tyrosine specific protein phosphatases" evidence="1">
    <location>
        <begin position="87"/>
        <end position="127"/>
    </location>
</feature>
<dbReference type="Gene3D" id="3.90.190.10">
    <property type="entry name" value="Protein tyrosine phosphatase superfamily"/>
    <property type="match status" value="1"/>
</dbReference>
<accession>A0A4P9Y1C4</accession>
<dbReference type="GO" id="GO:0070372">
    <property type="term" value="P:regulation of ERK1 and ERK2 cascade"/>
    <property type="evidence" value="ECO:0007669"/>
    <property type="project" value="TreeGrafter"/>
</dbReference>
<dbReference type="PANTHER" id="PTHR46588">
    <property type="entry name" value="SERINE/THREONINE/TYROSINE-INTERACTING PROTEIN"/>
    <property type="match status" value="1"/>
</dbReference>
<sequence>DWSRGDRYTAQEIIPGLLLGPTSLTKKTELLARLGVTHLLGVQQTGTEELSIPSPPTSGQFSSLTLPFSPSLIGASDAPTMANPVLPTIMQAIDFSRQVRLQGGTLLVHCLTGMDQSPVIAAAILMD</sequence>
<dbReference type="EMBL" id="KZ988287">
    <property type="protein sequence ID" value="RKP12563.1"/>
    <property type="molecule type" value="Genomic_DNA"/>
</dbReference>
<dbReference type="PANTHER" id="PTHR46588:SF1">
    <property type="entry name" value="SERINE_THREONINE_TYROSINE-INTERACTING PROTEIN"/>
    <property type="match status" value="1"/>
</dbReference>
<name>A0A4P9Y1C4_9FUNG</name>
<evidence type="ECO:0000259" key="1">
    <source>
        <dbReference type="PROSITE" id="PS50056"/>
    </source>
</evidence>
<dbReference type="InterPro" id="IPR052449">
    <property type="entry name" value="STYX-Interacting_Phosphatase"/>
</dbReference>
<dbReference type="CDD" id="cd14498">
    <property type="entry name" value="DSP"/>
    <property type="match status" value="1"/>
</dbReference>
<dbReference type="AlphaFoldDB" id="A0A4P9Y1C4"/>
<dbReference type="GO" id="GO:0062026">
    <property type="term" value="P:negative regulation of SCF-dependent proteasomal ubiquitin-dependent catabolic process"/>
    <property type="evidence" value="ECO:0007669"/>
    <property type="project" value="TreeGrafter"/>
</dbReference>